<dbReference type="HOGENOM" id="CLU_866036_0_0_1"/>
<dbReference type="OrthoDB" id="4861307at2759"/>
<evidence type="ECO:0000313" key="2">
    <source>
        <dbReference type="EMBL" id="EGX93856.1"/>
    </source>
</evidence>
<keyword evidence="3" id="KW-1185">Reference proteome</keyword>
<name>G3J814_CORMM</name>
<feature type="signal peptide" evidence="1">
    <location>
        <begin position="1"/>
        <end position="21"/>
    </location>
</feature>
<protein>
    <submittedName>
        <fullName evidence="2">Uncharacterized protein</fullName>
    </submittedName>
</protein>
<evidence type="ECO:0000313" key="3">
    <source>
        <dbReference type="Proteomes" id="UP000001610"/>
    </source>
</evidence>
<proteinExistence type="predicted"/>
<keyword evidence="1" id="KW-0732">Signal</keyword>
<dbReference type="Proteomes" id="UP000001610">
    <property type="component" value="Unassembled WGS sequence"/>
</dbReference>
<feature type="chain" id="PRO_5003445903" evidence="1">
    <location>
        <begin position="22"/>
        <end position="321"/>
    </location>
</feature>
<dbReference type="InParanoid" id="G3J814"/>
<dbReference type="GeneID" id="18164154"/>
<dbReference type="RefSeq" id="XP_006667342.1">
    <property type="nucleotide sequence ID" value="XM_006667279.1"/>
</dbReference>
<dbReference type="VEuPathDB" id="FungiDB:CCM_02126"/>
<gene>
    <name evidence="2" type="ORF">CCM_02126</name>
</gene>
<dbReference type="KEGG" id="cmt:CCM_02126"/>
<dbReference type="EMBL" id="JH126400">
    <property type="protein sequence ID" value="EGX93856.1"/>
    <property type="molecule type" value="Genomic_DNA"/>
</dbReference>
<sequence length="321" mass="33466">MVNFFRAAAAGLLAFVGAARAAPADVGNEFAAGYPGSVQVLSTSPLAIRYSTSQPDDRNWVGIYAAVNGGGPDNQQLGAQPSLKWAYAAGLDGTVTLPTDGLPAGDYKAYFLTRDGYAWMGAPVQFALGKTFAGALSVTGGYPIRVQYNTTQPSDENWVGLYFAAGGGPDTGVVDDQAVRWAYAGGSPGAIEIPADGLGDGVYKAFLLPASGYQSLAPPQIFTQGNAVFKGVLAVDYASSVFSIRYTTQRPAAKNWIGIWRLGEGPDGQSAVGAALAWEYVADARGVKKVDGSNLPSGQYQAFLLANDGYSWLASPIGIHK</sequence>
<dbReference type="OMA" id="ANNWIGI"/>
<organism evidence="2 3">
    <name type="scientific">Cordyceps militaris (strain CM01)</name>
    <name type="common">Caterpillar fungus</name>
    <dbReference type="NCBI Taxonomy" id="983644"/>
    <lineage>
        <taxon>Eukaryota</taxon>
        <taxon>Fungi</taxon>
        <taxon>Dikarya</taxon>
        <taxon>Ascomycota</taxon>
        <taxon>Pezizomycotina</taxon>
        <taxon>Sordariomycetes</taxon>
        <taxon>Hypocreomycetidae</taxon>
        <taxon>Hypocreales</taxon>
        <taxon>Cordycipitaceae</taxon>
        <taxon>Cordyceps</taxon>
    </lineage>
</organism>
<accession>G3J814</accession>
<evidence type="ECO:0000256" key="1">
    <source>
        <dbReference type="SAM" id="SignalP"/>
    </source>
</evidence>
<dbReference type="AlphaFoldDB" id="G3J814"/>
<reference evidence="2 3" key="1">
    <citation type="journal article" date="2011" name="Genome Biol.">
        <title>Genome sequence of the insect pathogenic fungus Cordyceps militaris, a valued traditional Chinese medicine.</title>
        <authorList>
            <person name="Zheng P."/>
            <person name="Xia Y."/>
            <person name="Xiao G."/>
            <person name="Xiong C."/>
            <person name="Hu X."/>
            <person name="Zhang S."/>
            <person name="Zheng H."/>
            <person name="Huang Y."/>
            <person name="Zhou Y."/>
            <person name="Wang S."/>
            <person name="Zhao G.P."/>
            <person name="Liu X."/>
            <person name="St Leger R.J."/>
            <person name="Wang C."/>
        </authorList>
    </citation>
    <scope>NUCLEOTIDE SEQUENCE [LARGE SCALE GENOMIC DNA]</scope>
    <source>
        <strain evidence="2 3">CM01</strain>
    </source>
</reference>